<dbReference type="PANTHER" id="PTHR30038">
    <property type="entry name" value="ALDEHYDE FERREDOXIN OXIDOREDUCTASE"/>
    <property type="match status" value="1"/>
</dbReference>
<dbReference type="GO" id="GO:0009055">
    <property type="term" value="F:electron transfer activity"/>
    <property type="evidence" value="ECO:0007669"/>
    <property type="project" value="InterPro"/>
</dbReference>
<dbReference type="Pfam" id="PF01314">
    <property type="entry name" value="AFOR_C"/>
    <property type="match status" value="1"/>
</dbReference>
<sequence length="114" mass="12398">MIARREGIGDILASGIRAASRAWGVEDLAVHVKGMEPAGYDPRVLKGMGLTFGTAPRGACHLRTTFYKPELAGMIPADQVTEKAAMLTDYYAQRGWAANGVPASLRIRDEIHWT</sequence>
<reference evidence="2 3" key="1">
    <citation type="submission" date="2019-11" db="EMBL/GenBank/DDBJ databases">
        <title>Comparative genomics of hydrocarbon-degrading Desulfosarcina strains.</title>
        <authorList>
            <person name="Watanabe M."/>
            <person name="Kojima H."/>
            <person name="Fukui M."/>
        </authorList>
    </citation>
    <scope>NUCLEOTIDE SEQUENCE [LARGE SCALE GENOMIC DNA]</scope>
    <source>
        <strain evidence="2 3">28bB2T</strain>
    </source>
</reference>
<organism evidence="2 3">
    <name type="scientific">Desulfosarcina ovata subsp. sediminis</name>
    <dbReference type="NCBI Taxonomy" id="885957"/>
    <lineage>
        <taxon>Bacteria</taxon>
        <taxon>Pseudomonadati</taxon>
        <taxon>Thermodesulfobacteriota</taxon>
        <taxon>Desulfobacteria</taxon>
        <taxon>Desulfobacterales</taxon>
        <taxon>Desulfosarcinaceae</taxon>
        <taxon>Desulfosarcina</taxon>
    </lineage>
</organism>
<dbReference type="GO" id="GO:0016625">
    <property type="term" value="F:oxidoreductase activity, acting on the aldehyde or oxo group of donors, iron-sulfur protein as acceptor"/>
    <property type="evidence" value="ECO:0007669"/>
    <property type="project" value="InterPro"/>
</dbReference>
<gene>
    <name evidence="2" type="ORF">DSCO28_57830</name>
</gene>
<dbReference type="GO" id="GO:0051536">
    <property type="term" value="F:iron-sulfur cluster binding"/>
    <property type="evidence" value="ECO:0007669"/>
    <property type="project" value="InterPro"/>
</dbReference>
<dbReference type="Gene3D" id="1.10.599.10">
    <property type="entry name" value="Aldehyde Ferredoxin Oxidoreductase Protein, subunit A, domain 3"/>
    <property type="match status" value="1"/>
</dbReference>
<dbReference type="InterPro" id="IPR001203">
    <property type="entry name" value="OxRdtase_Ald_Fedxn_C"/>
</dbReference>
<dbReference type="Proteomes" id="UP000425960">
    <property type="component" value="Chromosome"/>
</dbReference>
<proteinExistence type="predicted"/>
<dbReference type="AlphaFoldDB" id="A0A5K7ZY66"/>
<dbReference type="KEGG" id="dov:DSCO28_57830"/>
<accession>A0A5K7ZY66</accession>
<dbReference type="EMBL" id="AP021876">
    <property type="protein sequence ID" value="BBO85217.1"/>
    <property type="molecule type" value="Genomic_DNA"/>
</dbReference>
<feature type="domain" description="Aldehyde ferredoxin oxidoreductase C-terminal" evidence="1">
    <location>
        <begin position="1"/>
        <end position="76"/>
    </location>
</feature>
<dbReference type="InterPro" id="IPR051919">
    <property type="entry name" value="W-dependent_AOR"/>
</dbReference>
<dbReference type="InterPro" id="IPR013985">
    <property type="entry name" value="Ald_Fedxn_OxRdtase_dom3"/>
</dbReference>
<dbReference type="RefSeq" id="WP_155312896.1">
    <property type="nucleotide sequence ID" value="NZ_AP021876.1"/>
</dbReference>
<evidence type="ECO:0000313" key="2">
    <source>
        <dbReference type="EMBL" id="BBO85217.1"/>
    </source>
</evidence>
<evidence type="ECO:0000313" key="3">
    <source>
        <dbReference type="Proteomes" id="UP000425960"/>
    </source>
</evidence>
<dbReference type="InterPro" id="IPR036021">
    <property type="entry name" value="Tungsten_al_ferr_oxy-like_C"/>
</dbReference>
<protein>
    <recommendedName>
        <fullName evidence="1">Aldehyde ferredoxin oxidoreductase C-terminal domain-containing protein</fullName>
    </recommendedName>
</protein>
<name>A0A5K7ZY66_9BACT</name>
<dbReference type="SUPFAM" id="SSF48310">
    <property type="entry name" value="Aldehyde ferredoxin oxidoreductase, C-terminal domains"/>
    <property type="match status" value="1"/>
</dbReference>
<evidence type="ECO:0000259" key="1">
    <source>
        <dbReference type="Pfam" id="PF01314"/>
    </source>
</evidence>
<dbReference type="PANTHER" id="PTHR30038:SF9">
    <property type="entry name" value="ALDEHYDE FERREDOXIN OXIDOREDUCTASE"/>
    <property type="match status" value="1"/>
</dbReference>